<dbReference type="AlphaFoldDB" id="A0AAD7I884"/>
<organism evidence="2 3">
    <name type="scientific">Mycena metata</name>
    <dbReference type="NCBI Taxonomy" id="1033252"/>
    <lineage>
        <taxon>Eukaryota</taxon>
        <taxon>Fungi</taxon>
        <taxon>Dikarya</taxon>
        <taxon>Basidiomycota</taxon>
        <taxon>Agaricomycotina</taxon>
        <taxon>Agaricomycetes</taxon>
        <taxon>Agaricomycetidae</taxon>
        <taxon>Agaricales</taxon>
        <taxon>Marasmiineae</taxon>
        <taxon>Mycenaceae</taxon>
        <taxon>Mycena</taxon>
    </lineage>
</organism>
<gene>
    <name evidence="2" type="ORF">B0H16DRAFT_121769</name>
</gene>
<keyword evidence="3" id="KW-1185">Reference proteome</keyword>
<dbReference type="Proteomes" id="UP001215598">
    <property type="component" value="Unassembled WGS sequence"/>
</dbReference>
<reference evidence="2" key="1">
    <citation type="submission" date="2023-03" db="EMBL/GenBank/DDBJ databases">
        <title>Massive genome expansion in bonnet fungi (Mycena s.s.) driven by repeated elements and novel gene families across ecological guilds.</title>
        <authorList>
            <consortium name="Lawrence Berkeley National Laboratory"/>
            <person name="Harder C.B."/>
            <person name="Miyauchi S."/>
            <person name="Viragh M."/>
            <person name="Kuo A."/>
            <person name="Thoen E."/>
            <person name="Andreopoulos B."/>
            <person name="Lu D."/>
            <person name="Skrede I."/>
            <person name="Drula E."/>
            <person name="Henrissat B."/>
            <person name="Morin E."/>
            <person name="Kohler A."/>
            <person name="Barry K."/>
            <person name="LaButti K."/>
            <person name="Morin E."/>
            <person name="Salamov A."/>
            <person name="Lipzen A."/>
            <person name="Mereny Z."/>
            <person name="Hegedus B."/>
            <person name="Baldrian P."/>
            <person name="Stursova M."/>
            <person name="Weitz H."/>
            <person name="Taylor A."/>
            <person name="Grigoriev I.V."/>
            <person name="Nagy L.G."/>
            <person name="Martin F."/>
            <person name="Kauserud H."/>
        </authorList>
    </citation>
    <scope>NUCLEOTIDE SEQUENCE</scope>
    <source>
        <strain evidence="2">CBHHK182m</strain>
    </source>
</reference>
<name>A0AAD7I884_9AGAR</name>
<protein>
    <submittedName>
        <fullName evidence="2">Uncharacterized protein</fullName>
    </submittedName>
</protein>
<accession>A0AAD7I884</accession>
<feature type="compositionally biased region" description="Low complexity" evidence="1">
    <location>
        <begin position="156"/>
        <end position="170"/>
    </location>
</feature>
<dbReference type="EMBL" id="JARKIB010000122">
    <property type="protein sequence ID" value="KAJ7736259.1"/>
    <property type="molecule type" value="Genomic_DNA"/>
</dbReference>
<evidence type="ECO:0000313" key="2">
    <source>
        <dbReference type="EMBL" id="KAJ7736259.1"/>
    </source>
</evidence>
<feature type="compositionally biased region" description="Basic and acidic residues" evidence="1">
    <location>
        <begin position="131"/>
        <end position="152"/>
    </location>
</feature>
<sequence>MDSVGGSPYICPRMNVEWVGCNFRCSIRAQQMRAYPHTLTISPFRVAILPSVQTLSFPSSRFQLSHSLYHVLTPPPRSRFYAFLQSAAAKLCPDAASLRLDMYGTWKRTRSFYSQWRTVCPSHSPQPQPCAREDMGDGIHHTVRPRESRGTLDRVFPAPHAAPLRLPRFRNAPPARASGAHDA</sequence>
<proteinExistence type="predicted"/>
<evidence type="ECO:0000256" key="1">
    <source>
        <dbReference type="SAM" id="MobiDB-lite"/>
    </source>
</evidence>
<feature type="region of interest" description="Disordered" evidence="1">
    <location>
        <begin position="124"/>
        <end position="183"/>
    </location>
</feature>
<evidence type="ECO:0000313" key="3">
    <source>
        <dbReference type="Proteomes" id="UP001215598"/>
    </source>
</evidence>
<comment type="caution">
    <text evidence="2">The sequence shown here is derived from an EMBL/GenBank/DDBJ whole genome shotgun (WGS) entry which is preliminary data.</text>
</comment>